<name>A0A8T5VIY4_9BRAD</name>
<dbReference type="Pfam" id="PF00483">
    <property type="entry name" value="NTP_transferase"/>
    <property type="match status" value="1"/>
</dbReference>
<evidence type="ECO:0000313" key="2">
    <source>
        <dbReference type="Proteomes" id="UP000551709"/>
    </source>
</evidence>
<sequence length="242" mass="27019">MEVQMKAVVQCGGRGTRLRPHTSILPKPLMPIGARPVLELVLKWLRRNGIGEVFVTTGYLGHLIRSVCGDGSQWNMQITYTQELEPLGTIGPLSLLREQLNEPFLVLNGDVLTDLNLNQLIHNHRKSDANITIGTSVRSTKMDFGVIDEIDGRVTGFREKPELTNLVSMGLYCMNPVVLERIPSGVPFGFDDLMFQMLEEEARVNVFKHTGLWLDIGRVEDFLKAQDIAWDEQSTAFATAAA</sequence>
<dbReference type="AlphaFoldDB" id="A0A8T5VIY4"/>
<dbReference type="SUPFAM" id="SSF53448">
    <property type="entry name" value="Nucleotide-diphospho-sugar transferases"/>
    <property type="match status" value="1"/>
</dbReference>
<reference evidence="1" key="2">
    <citation type="submission" date="2022-04" db="EMBL/GenBank/DDBJ databases">
        <authorList>
            <person name="Bromfield E.S.P."/>
            <person name="Cloutier S."/>
        </authorList>
    </citation>
    <scope>NUCLEOTIDE SEQUENCE</scope>
    <source>
        <strain evidence="1">1S5</strain>
    </source>
</reference>
<proteinExistence type="predicted"/>
<dbReference type="InterPro" id="IPR029044">
    <property type="entry name" value="Nucleotide-diphossugar_trans"/>
</dbReference>
<gene>
    <name evidence="1" type="ORF">HAP41_0000020110</name>
</gene>
<organism evidence="1 2">
    <name type="scientific">Bradyrhizobium barranii subsp. apii</name>
    <dbReference type="NCBI Taxonomy" id="2819348"/>
    <lineage>
        <taxon>Bacteria</taxon>
        <taxon>Pseudomonadati</taxon>
        <taxon>Pseudomonadota</taxon>
        <taxon>Alphaproteobacteria</taxon>
        <taxon>Hyphomicrobiales</taxon>
        <taxon>Nitrobacteraceae</taxon>
        <taxon>Bradyrhizobium</taxon>
        <taxon>Bradyrhizobium barranii</taxon>
    </lineage>
</organism>
<dbReference type="Proteomes" id="UP000551709">
    <property type="component" value="Chromosome"/>
</dbReference>
<accession>A0A8T5VIY4</accession>
<dbReference type="EMBL" id="CP096255">
    <property type="protein sequence ID" value="UPT91024.1"/>
    <property type="molecule type" value="Genomic_DNA"/>
</dbReference>
<evidence type="ECO:0000313" key="1">
    <source>
        <dbReference type="EMBL" id="UPT91024.1"/>
    </source>
</evidence>
<reference evidence="1" key="1">
    <citation type="journal article" date="2017" name="Syst. Appl. Microbiol.">
        <title>Soybeans inoculated with root zone soils of Canadian native legumes harbour diverse and novel Bradyrhizobium spp. that possess agricultural potential.</title>
        <authorList>
            <person name="Bromfield E.S.P."/>
            <person name="Cloutier S."/>
            <person name="Tambong J.T."/>
            <person name="Tran Thi T.V."/>
        </authorList>
    </citation>
    <scope>NUCLEOTIDE SEQUENCE</scope>
    <source>
        <strain evidence="1">1S5</strain>
    </source>
</reference>
<dbReference type="Gene3D" id="3.90.550.10">
    <property type="entry name" value="Spore Coat Polysaccharide Biosynthesis Protein SpsA, Chain A"/>
    <property type="match status" value="1"/>
</dbReference>
<dbReference type="InterPro" id="IPR050486">
    <property type="entry name" value="Mannose-1P_guanyltransferase"/>
</dbReference>
<dbReference type="InterPro" id="IPR005835">
    <property type="entry name" value="NTP_transferase_dom"/>
</dbReference>
<protein>
    <submittedName>
        <fullName evidence="1">Sugar phosphate nucleotidyltransferase</fullName>
    </submittedName>
</protein>
<dbReference type="PANTHER" id="PTHR22572">
    <property type="entry name" value="SUGAR-1-PHOSPHATE GUANYL TRANSFERASE"/>
    <property type="match status" value="1"/>
</dbReference>